<reference evidence="5 6" key="1">
    <citation type="submission" date="2017-06" db="EMBL/GenBank/DDBJ databases">
        <title>Complete Genome Sequence of the Soil Carbazole-Degrading Bacterium Nocardioides aromaticivorans IC177.</title>
        <authorList>
            <person name="Vejarano F."/>
            <person name="Suzuki-Minakuchi C."/>
            <person name="Ohtsubo Y."/>
            <person name="Tsuda M."/>
            <person name="Okada K."/>
            <person name="Nojiri H."/>
        </authorList>
    </citation>
    <scope>NUCLEOTIDE SEQUENCE [LARGE SCALE GENOMIC DNA]</scope>
    <source>
        <strain evidence="5 6">IC177</strain>
    </source>
</reference>
<dbReference type="GO" id="GO:0032259">
    <property type="term" value="P:methylation"/>
    <property type="evidence" value="ECO:0007669"/>
    <property type="project" value="UniProtKB-KW"/>
</dbReference>
<dbReference type="PANTHER" id="PTHR43191:SF2">
    <property type="entry name" value="RRNA METHYLTRANSFERASE 3, MITOCHONDRIAL"/>
    <property type="match status" value="1"/>
</dbReference>
<feature type="domain" description="RNA 2-O ribose methyltransferase substrate binding" evidence="4">
    <location>
        <begin position="31"/>
        <end position="100"/>
    </location>
</feature>
<dbReference type="Gene3D" id="3.40.1280.10">
    <property type="match status" value="1"/>
</dbReference>
<keyword evidence="2 5" id="KW-0489">Methyltransferase</keyword>
<dbReference type="PANTHER" id="PTHR43191">
    <property type="entry name" value="RRNA METHYLTRANSFERASE 3"/>
    <property type="match status" value="1"/>
</dbReference>
<dbReference type="Pfam" id="PF22435">
    <property type="entry name" value="MRM3-like_sub_bind"/>
    <property type="match status" value="1"/>
</dbReference>
<dbReference type="InterPro" id="IPR029064">
    <property type="entry name" value="Ribosomal_eL30-like_sf"/>
</dbReference>
<dbReference type="EMBL" id="CP022295">
    <property type="protein sequence ID" value="QSR26313.1"/>
    <property type="molecule type" value="Genomic_DNA"/>
</dbReference>
<dbReference type="InterPro" id="IPR053888">
    <property type="entry name" value="MRM3-like_sub_bind"/>
</dbReference>
<dbReference type="InterPro" id="IPR013123">
    <property type="entry name" value="SpoU_subst-bd"/>
</dbReference>
<dbReference type="InterPro" id="IPR029026">
    <property type="entry name" value="tRNA_m1G_MTases_N"/>
</dbReference>
<comment type="similarity">
    <text evidence="1">Belongs to the class IV-like SAM-binding methyltransferase superfamily. RNA methyltransferase TrmH family.</text>
</comment>
<dbReference type="Gene3D" id="3.30.1330.30">
    <property type="match status" value="1"/>
</dbReference>
<dbReference type="CDD" id="cd18095">
    <property type="entry name" value="SpoU-like_rRNA-MTase"/>
    <property type="match status" value="1"/>
</dbReference>
<dbReference type="InterPro" id="IPR051259">
    <property type="entry name" value="rRNA_Methyltransferase"/>
</dbReference>
<evidence type="ECO:0000313" key="6">
    <source>
        <dbReference type="Proteomes" id="UP000662818"/>
    </source>
</evidence>
<dbReference type="InterPro" id="IPR029028">
    <property type="entry name" value="Alpha/beta_knot_MTases"/>
</dbReference>
<proteinExistence type="inferred from homology"/>
<accession>A0ABX7PK43</accession>
<gene>
    <name evidence="5" type="ORF">CFH99_11810</name>
</gene>
<evidence type="ECO:0000259" key="4">
    <source>
        <dbReference type="SMART" id="SM00967"/>
    </source>
</evidence>
<name>A0ABX7PK43_9ACTN</name>
<organism evidence="5 6">
    <name type="scientific">Nocardioides aromaticivorans</name>
    <dbReference type="NCBI Taxonomy" id="200618"/>
    <lineage>
        <taxon>Bacteria</taxon>
        <taxon>Bacillati</taxon>
        <taxon>Actinomycetota</taxon>
        <taxon>Actinomycetes</taxon>
        <taxon>Propionibacteriales</taxon>
        <taxon>Nocardioidaceae</taxon>
        <taxon>Nocardioides</taxon>
    </lineage>
</organism>
<evidence type="ECO:0000256" key="3">
    <source>
        <dbReference type="ARBA" id="ARBA00022679"/>
    </source>
</evidence>
<sequence>MTAPLTAGNARVKEARKLHRRPERSGRRCFLADGPKAVEGALAEPGRVREVFATPAAAVEYAALLGDTPVTLVDERAMGGLSDSVSPAGLVAVCDFLDVALPEALDGRLVALCADVRDPGNAGTVIRTADAAGAAGVVLAGDAVDLYNPKTIRASVGSAFHLPIAVERDPAAAVRAAQAAGLTVLAADGGGEVDLFAADDLLARPTAWLFGNEAWGLPDELVALADHRVSIPILGRAESLNLATAAAVCLYASARAMMAG</sequence>
<evidence type="ECO:0000313" key="5">
    <source>
        <dbReference type="EMBL" id="QSR26313.1"/>
    </source>
</evidence>
<dbReference type="InterPro" id="IPR001537">
    <property type="entry name" value="SpoU_MeTrfase"/>
</dbReference>
<dbReference type="Proteomes" id="UP000662818">
    <property type="component" value="Chromosome"/>
</dbReference>
<dbReference type="Pfam" id="PF00588">
    <property type="entry name" value="SpoU_methylase"/>
    <property type="match status" value="1"/>
</dbReference>
<dbReference type="SUPFAM" id="SSF75217">
    <property type="entry name" value="alpha/beta knot"/>
    <property type="match status" value="1"/>
</dbReference>
<protein>
    <submittedName>
        <fullName evidence="5">RNA methyltransferase</fullName>
    </submittedName>
</protein>
<evidence type="ECO:0000256" key="2">
    <source>
        <dbReference type="ARBA" id="ARBA00022603"/>
    </source>
</evidence>
<dbReference type="SMART" id="SM00967">
    <property type="entry name" value="SpoU_sub_bind"/>
    <property type="match status" value="1"/>
</dbReference>
<evidence type="ECO:0000256" key="1">
    <source>
        <dbReference type="ARBA" id="ARBA00007228"/>
    </source>
</evidence>
<keyword evidence="3" id="KW-0808">Transferase</keyword>
<keyword evidence="6" id="KW-1185">Reference proteome</keyword>
<dbReference type="SUPFAM" id="SSF55315">
    <property type="entry name" value="L30e-like"/>
    <property type="match status" value="1"/>
</dbReference>
<dbReference type="GO" id="GO:0008168">
    <property type="term" value="F:methyltransferase activity"/>
    <property type="evidence" value="ECO:0007669"/>
    <property type="project" value="UniProtKB-KW"/>
</dbReference>
<dbReference type="RefSeq" id="WP_207010667.1">
    <property type="nucleotide sequence ID" value="NZ_CP022295.1"/>
</dbReference>